<accession>A0A9Q0M9X4</accession>
<keyword evidence="2" id="KW-1185">Reference proteome</keyword>
<evidence type="ECO:0000313" key="1">
    <source>
        <dbReference type="EMBL" id="KAJ6220412.1"/>
    </source>
</evidence>
<sequence>MQLPRYQSKILVQELKDGIDRGAIQRKYQSQAVEPRDLKITNITRSQLYHLDTYYRINKK</sequence>
<gene>
    <name evidence="1" type="ORF">RDWZM_006224</name>
</gene>
<reference evidence="1" key="1">
    <citation type="submission" date="2022-12" db="EMBL/GenBank/DDBJ databases">
        <title>Genome assemblies of Blomia tropicalis.</title>
        <authorList>
            <person name="Cui Y."/>
        </authorList>
    </citation>
    <scope>NUCLEOTIDE SEQUENCE</scope>
    <source>
        <tissue evidence="1">Adult mites</tissue>
    </source>
</reference>
<organism evidence="1 2">
    <name type="scientific">Blomia tropicalis</name>
    <name type="common">Mite</name>
    <dbReference type="NCBI Taxonomy" id="40697"/>
    <lineage>
        <taxon>Eukaryota</taxon>
        <taxon>Metazoa</taxon>
        <taxon>Ecdysozoa</taxon>
        <taxon>Arthropoda</taxon>
        <taxon>Chelicerata</taxon>
        <taxon>Arachnida</taxon>
        <taxon>Acari</taxon>
        <taxon>Acariformes</taxon>
        <taxon>Sarcoptiformes</taxon>
        <taxon>Astigmata</taxon>
        <taxon>Glycyphagoidea</taxon>
        <taxon>Echimyopodidae</taxon>
        <taxon>Blomia</taxon>
    </lineage>
</organism>
<evidence type="ECO:0000313" key="2">
    <source>
        <dbReference type="Proteomes" id="UP001142055"/>
    </source>
</evidence>
<dbReference type="EMBL" id="JAPWDV010000002">
    <property type="protein sequence ID" value="KAJ6220412.1"/>
    <property type="molecule type" value="Genomic_DNA"/>
</dbReference>
<name>A0A9Q0M9X4_BLOTA</name>
<comment type="caution">
    <text evidence="1">The sequence shown here is derived from an EMBL/GenBank/DDBJ whole genome shotgun (WGS) entry which is preliminary data.</text>
</comment>
<dbReference type="AlphaFoldDB" id="A0A9Q0M9X4"/>
<protein>
    <submittedName>
        <fullName evidence="1">Uncharacterized protein</fullName>
    </submittedName>
</protein>
<dbReference type="Proteomes" id="UP001142055">
    <property type="component" value="Chromosome 2"/>
</dbReference>
<proteinExistence type="predicted"/>
<feature type="non-terminal residue" evidence="1">
    <location>
        <position position="60"/>
    </location>
</feature>